<organism evidence="2">
    <name type="scientific">Cacopsylla melanoneura</name>
    <dbReference type="NCBI Taxonomy" id="428564"/>
    <lineage>
        <taxon>Eukaryota</taxon>
        <taxon>Metazoa</taxon>
        <taxon>Ecdysozoa</taxon>
        <taxon>Arthropoda</taxon>
        <taxon>Hexapoda</taxon>
        <taxon>Insecta</taxon>
        <taxon>Pterygota</taxon>
        <taxon>Neoptera</taxon>
        <taxon>Paraneoptera</taxon>
        <taxon>Hemiptera</taxon>
        <taxon>Sternorrhyncha</taxon>
        <taxon>Psylloidea</taxon>
        <taxon>Psyllidae</taxon>
        <taxon>Psyllinae</taxon>
        <taxon>Cacopsylla</taxon>
    </lineage>
</organism>
<protein>
    <submittedName>
        <fullName evidence="2">Uncharacterized protein</fullName>
    </submittedName>
</protein>
<feature type="compositionally biased region" description="Polar residues" evidence="1">
    <location>
        <begin position="45"/>
        <end position="59"/>
    </location>
</feature>
<reference evidence="2" key="1">
    <citation type="submission" date="2021-05" db="EMBL/GenBank/DDBJ databases">
        <authorList>
            <person name="Alioto T."/>
            <person name="Alioto T."/>
            <person name="Gomez Garrido J."/>
        </authorList>
    </citation>
    <scope>NUCLEOTIDE SEQUENCE</scope>
</reference>
<accession>A0A8D8ZAG3</accession>
<dbReference type="AlphaFoldDB" id="A0A8D8ZAG3"/>
<sequence>MVYFCLYTHNNYQDIGILGEKKEILKRERMEQNISTDRVKRRITGDNSDNTNPKNNWRNMWVSNKRRPKTKNFFFSKISKNIIIIISKIGNKINSSHSFFINFLHDPTAAPSSKEVDGSSHPSRDF</sequence>
<dbReference type="EMBL" id="HBUF01460779">
    <property type="protein sequence ID" value="CAG6744153.1"/>
    <property type="molecule type" value="Transcribed_RNA"/>
</dbReference>
<name>A0A8D8ZAG3_9HEMI</name>
<proteinExistence type="predicted"/>
<evidence type="ECO:0000313" key="2">
    <source>
        <dbReference type="EMBL" id="CAG6744153.1"/>
    </source>
</evidence>
<evidence type="ECO:0000256" key="1">
    <source>
        <dbReference type="SAM" id="MobiDB-lite"/>
    </source>
</evidence>
<feature type="region of interest" description="Disordered" evidence="1">
    <location>
        <begin position="33"/>
        <end position="59"/>
    </location>
</feature>